<dbReference type="NCBIfam" id="TIGR01640">
    <property type="entry name" value="F_box_assoc_1"/>
    <property type="match status" value="1"/>
</dbReference>
<dbReference type="SUPFAM" id="SSF81383">
    <property type="entry name" value="F-box domain"/>
    <property type="match status" value="1"/>
</dbReference>
<gene>
    <name evidence="3" type="ORF">CASFOL_041408</name>
</gene>
<evidence type="ECO:0000256" key="1">
    <source>
        <dbReference type="SAM" id="Phobius"/>
    </source>
</evidence>
<sequence>MSQKRYRKTIESSTGDAMADCVLPEDLMLCIFTRLPVKSIHCFKSVCKPLRDVLSSPEFAKIHRAQFALNPENQSVITRERITKSDRTIWSISMLKIDSERKPIPFPQVYNFAEEFEIIGCCNGLICMDFLLGNGKRRLALWNPALNNMSVSLPDPEMEIVHPSLVSLGFGYNEEADDFKVIKIAELRNNNKKMSVAVYSSNSNSWSKIDVGFHFAADQSTNCTIVNGSPYWEASVYYGKRVWCVLMLEKWCSRSYLGRTLWGLEMEICYLWIGRVILVLSCVVWRKTRRFCRLMFGFLMTLGKLGGPRNIVLDRTG</sequence>
<dbReference type="Pfam" id="PF00646">
    <property type="entry name" value="F-box"/>
    <property type="match status" value="1"/>
</dbReference>
<name>A0ABD3BC25_9LAMI</name>
<dbReference type="Gene3D" id="1.20.1280.50">
    <property type="match status" value="1"/>
</dbReference>
<accession>A0ABD3BC25</accession>
<feature type="transmembrane region" description="Helical" evidence="1">
    <location>
        <begin position="261"/>
        <end position="285"/>
    </location>
</feature>
<organism evidence="3 4">
    <name type="scientific">Castilleja foliolosa</name>
    <dbReference type="NCBI Taxonomy" id="1961234"/>
    <lineage>
        <taxon>Eukaryota</taxon>
        <taxon>Viridiplantae</taxon>
        <taxon>Streptophyta</taxon>
        <taxon>Embryophyta</taxon>
        <taxon>Tracheophyta</taxon>
        <taxon>Spermatophyta</taxon>
        <taxon>Magnoliopsida</taxon>
        <taxon>eudicotyledons</taxon>
        <taxon>Gunneridae</taxon>
        <taxon>Pentapetalae</taxon>
        <taxon>asterids</taxon>
        <taxon>lamiids</taxon>
        <taxon>Lamiales</taxon>
        <taxon>Orobanchaceae</taxon>
        <taxon>Pedicularideae</taxon>
        <taxon>Castillejinae</taxon>
        <taxon>Castilleja</taxon>
    </lineage>
</organism>
<reference evidence="4" key="1">
    <citation type="journal article" date="2024" name="IScience">
        <title>Strigolactones Initiate the Formation of Haustorium-like Structures in Castilleja.</title>
        <authorList>
            <person name="Buerger M."/>
            <person name="Peterson D."/>
            <person name="Chory J."/>
        </authorList>
    </citation>
    <scope>NUCLEOTIDE SEQUENCE [LARGE SCALE GENOMIC DNA]</scope>
</reference>
<dbReference type="InterPro" id="IPR006527">
    <property type="entry name" value="F-box-assoc_dom_typ1"/>
</dbReference>
<evidence type="ECO:0000259" key="2">
    <source>
        <dbReference type="SMART" id="SM00256"/>
    </source>
</evidence>
<protein>
    <recommendedName>
        <fullName evidence="2">F-box domain-containing protein</fullName>
    </recommendedName>
</protein>
<keyword evidence="1" id="KW-0472">Membrane</keyword>
<feature type="domain" description="F-box" evidence="2">
    <location>
        <begin position="23"/>
        <end position="63"/>
    </location>
</feature>
<keyword evidence="4" id="KW-1185">Reference proteome</keyword>
<keyword evidence="1" id="KW-1133">Transmembrane helix</keyword>
<proteinExistence type="predicted"/>
<dbReference type="AlphaFoldDB" id="A0ABD3BC25"/>
<dbReference type="InterPro" id="IPR017451">
    <property type="entry name" value="F-box-assoc_interact_dom"/>
</dbReference>
<dbReference type="PANTHER" id="PTHR31672">
    <property type="entry name" value="BNACNNG10540D PROTEIN"/>
    <property type="match status" value="1"/>
</dbReference>
<dbReference type="InterPro" id="IPR001810">
    <property type="entry name" value="F-box_dom"/>
</dbReference>
<dbReference type="Proteomes" id="UP001632038">
    <property type="component" value="Unassembled WGS sequence"/>
</dbReference>
<dbReference type="SMART" id="SM00256">
    <property type="entry name" value="FBOX"/>
    <property type="match status" value="1"/>
</dbReference>
<comment type="caution">
    <text evidence="3">The sequence shown here is derived from an EMBL/GenBank/DDBJ whole genome shotgun (WGS) entry which is preliminary data.</text>
</comment>
<dbReference type="EMBL" id="JAVIJP010000103">
    <property type="protein sequence ID" value="KAL3614651.1"/>
    <property type="molecule type" value="Genomic_DNA"/>
</dbReference>
<evidence type="ECO:0000313" key="3">
    <source>
        <dbReference type="EMBL" id="KAL3614651.1"/>
    </source>
</evidence>
<keyword evidence="1" id="KW-0812">Transmembrane</keyword>
<dbReference type="Pfam" id="PF07734">
    <property type="entry name" value="FBA_1"/>
    <property type="match status" value="1"/>
</dbReference>
<evidence type="ECO:0000313" key="4">
    <source>
        <dbReference type="Proteomes" id="UP001632038"/>
    </source>
</evidence>
<dbReference type="PANTHER" id="PTHR31672:SF13">
    <property type="entry name" value="F-BOX PROTEIN CPR30-LIKE"/>
    <property type="match status" value="1"/>
</dbReference>
<dbReference type="InterPro" id="IPR050796">
    <property type="entry name" value="SCF_F-box_component"/>
</dbReference>
<dbReference type="InterPro" id="IPR036047">
    <property type="entry name" value="F-box-like_dom_sf"/>
</dbReference>